<dbReference type="Proteomes" id="UP000186292">
    <property type="component" value="Unassembled WGS sequence"/>
</dbReference>
<evidence type="ECO:0000259" key="1">
    <source>
        <dbReference type="Pfam" id="PF06889"/>
    </source>
</evidence>
<dbReference type="InterPro" id="IPR009677">
    <property type="entry name" value="DUF1266"/>
</dbReference>
<accession>A0A1N7JBB0</accession>
<dbReference type="AlphaFoldDB" id="A0A1N7JBB0"/>
<name>A0A1N7JBB0_9CORY</name>
<dbReference type="RefSeq" id="WP_076599198.1">
    <property type="nucleotide sequence ID" value="NZ_CP046976.1"/>
</dbReference>
<dbReference type="Pfam" id="PF06889">
    <property type="entry name" value="DUF1266"/>
    <property type="match status" value="1"/>
</dbReference>
<sequence length="296" mass="33532">MLGRKKEKNKGKFSLRAAIIMGLSSNYEEFMEWTVDPSKGDFSHVETGALPVELGLGISLMMPFGESEPTPVDAPPKVVAAQSTPEEQGLFAMIATMLEQQWGITSSDELLEAVSFLLSNPIDAEYVALRPYIQQLADLPVKERDNAVPQIAEMAVADFRQTEIPEDVVREGLESWLDLYTQEHNECLIPQKLPSSLAGWEIGRAARVARMGCIVGMIDPDQYVNISSTALTLTREYSESWRDHVDQFLLGRAKWQEFLDEETLDHRDMMHVRLQHPDSMWFKYPLHGDYRTEPNS</sequence>
<dbReference type="OrthoDB" id="4408964at2"/>
<feature type="domain" description="DUF1266" evidence="1">
    <location>
        <begin position="97"/>
        <end position="285"/>
    </location>
</feature>
<protein>
    <recommendedName>
        <fullName evidence="1">DUF1266 domain-containing protein</fullName>
    </recommendedName>
</protein>
<dbReference type="EMBL" id="FTOF01000005">
    <property type="protein sequence ID" value="SIS46643.1"/>
    <property type="molecule type" value="Genomic_DNA"/>
</dbReference>
<keyword evidence="3" id="KW-1185">Reference proteome</keyword>
<evidence type="ECO:0000313" key="2">
    <source>
        <dbReference type="EMBL" id="SIS46643.1"/>
    </source>
</evidence>
<organism evidence="2 3">
    <name type="scientific">Corynebacterium appendicis CIP 107643</name>
    <dbReference type="NCBI Taxonomy" id="1161099"/>
    <lineage>
        <taxon>Bacteria</taxon>
        <taxon>Bacillati</taxon>
        <taxon>Actinomycetota</taxon>
        <taxon>Actinomycetes</taxon>
        <taxon>Mycobacteriales</taxon>
        <taxon>Corynebacteriaceae</taxon>
        <taxon>Corynebacterium</taxon>
    </lineage>
</organism>
<reference evidence="3" key="1">
    <citation type="submission" date="2017-01" db="EMBL/GenBank/DDBJ databases">
        <authorList>
            <person name="Varghese N."/>
            <person name="Submissions S."/>
        </authorList>
    </citation>
    <scope>NUCLEOTIDE SEQUENCE [LARGE SCALE GENOMIC DNA]</scope>
    <source>
        <strain evidence="3">DSM 44531</strain>
    </source>
</reference>
<evidence type="ECO:0000313" key="3">
    <source>
        <dbReference type="Proteomes" id="UP000186292"/>
    </source>
</evidence>
<dbReference type="STRING" id="1161099.SAMN05444817_105119"/>
<gene>
    <name evidence="2" type="ORF">SAMN05444817_105119</name>
</gene>
<proteinExistence type="predicted"/>